<dbReference type="Ensembl" id="ENSCPRT00005015515.1">
    <property type="protein sequence ID" value="ENSCPRP00005013201.1"/>
    <property type="gene ID" value="ENSCPRG00005009341.1"/>
</dbReference>
<evidence type="ECO:0000256" key="1">
    <source>
        <dbReference type="SAM" id="Phobius"/>
    </source>
</evidence>
<proteinExistence type="predicted"/>
<evidence type="ECO:0000313" key="2">
    <source>
        <dbReference type="Ensembl" id="ENSCPRP00005013201.1"/>
    </source>
</evidence>
<name>A0A7M4ESJ4_CROPO</name>
<reference evidence="2" key="1">
    <citation type="submission" date="2025-08" db="UniProtKB">
        <authorList>
            <consortium name="Ensembl"/>
        </authorList>
    </citation>
    <scope>IDENTIFICATION</scope>
</reference>
<dbReference type="GeneID" id="109310905"/>
<dbReference type="SUPFAM" id="SSF81321">
    <property type="entry name" value="Family A G protein-coupled receptor-like"/>
    <property type="match status" value="1"/>
</dbReference>
<protein>
    <submittedName>
        <fullName evidence="2">Uncharacterized LOC109310905</fullName>
    </submittedName>
</protein>
<gene>
    <name evidence="2" type="primary">LOC109310905</name>
</gene>
<dbReference type="KEGG" id="cpoo:109310905"/>
<organism evidence="2 3">
    <name type="scientific">Crocodylus porosus</name>
    <name type="common">Saltwater crocodile</name>
    <name type="synonym">Estuarine crocodile</name>
    <dbReference type="NCBI Taxonomy" id="8502"/>
    <lineage>
        <taxon>Eukaryota</taxon>
        <taxon>Metazoa</taxon>
        <taxon>Chordata</taxon>
        <taxon>Craniata</taxon>
        <taxon>Vertebrata</taxon>
        <taxon>Euteleostomi</taxon>
        <taxon>Archelosauria</taxon>
        <taxon>Archosauria</taxon>
        <taxon>Crocodylia</taxon>
        <taxon>Longirostres</taxon>
        <taxon>Crocodylidae</taxon>
        <taxon>Crocodylus</taxon>
    </lineage>
</organism>
<feature type="transmembrane region" description="Helical" evidence="1">
    <location>
        <begin position="127"/>
        <end position="147"/>
    </location>
</feature>
<accession>A0A7M4ESJ4</accession>
<keyword evidence="1" id="KW-0472">Membrane</keyword>
<keyword evidence="3" id="KW-1185">Reference proteome</keyword>
<feature type="transmembrane region" description="Helical" evidence="1">
    <location>
        <begin position="38"/>
        <end position="61"/>
    </location>
</feature>
<dbReference type="Proteomes" id="UP000594220">
    <property type="component" value="Unplaced"/>
</dbReference>
<dbReference type="RefSeq" id="XP_019391809.1">
    <property type="nucleotide sequence ID" value="XM_019536264.1"/>
</dbReference>
<dbReference type="OrthoDB" id="8807033at2759"/>
<sequence length="243" mass="27643">MEETSLGCVCQQKICSLINIFMKRDHMRDLRRYLVLKYIQYLVLPSSNTLLTLLGLLGSLYTTLILKSPNISYKCTVVFISDLAKADSLIFVSMVSKGIVQTFDVQILPATFTTTLLQNFLTANTHISYMLLSCVACEALLITLFPVESRHIRTVKHARQTSNIIWSLVIAECIIFQMEGFQEDDIASFGINRQYIWLFQFSYMAASLLRSLTSFIGLSLRIINVYIYYKIFFNASNTGASKT</sequence>
<reference evidence="2" key="2">
    <citation type="submission" date="2025-09" db="UniProtKB">
        <authorList>
            <consortium name="Ensembl"/>
        </authorList>
    </citation>
    <scope>IDENTIFICATION</scope>
</reference>
<dbReference type="GeneTree" id="ENSGT01150000287130"/>
<dbReference type="OMA" id="ISMERDH"/>
<dbReference type="AlphaFoldDB" id="A0A7M4ESJ4"/>
<evidence type="ECO:0000313" key="3">
    <source>
        <dbReference type="Proteomes" id="UP000594220"/>
    </source>
</evidence>
<keyword evidence="1" id="KW-1133">Transmembrane helix</keyword>
<keyword evidence="1" id="KW-0812">Transmembrane</keyword>
<dbReference type="Gene3D" id="1.20.1070.10">
    <property type="entry name" value="Rhodopsin 7-helix transmembrane proteins"/>
    <property type="match status" value="1"/>
</dbReference>